<evidence type="ECO:0000313" key="2">
    <source>
        <dbReference type="EMBL" id="EDP42068.1"/>
    </source>
</evidence>
<dbReference type="OrthoDB" id="5511684at2759"/>
<keyword evidence="1" id="KW-1133">Transmembrane helix</keyword>
<dbReference type="InterPro" id="IPR010530">
    <property type="entry name" value="B12D"/>
</dbReference>
<keyword evidence="1" id="KW-0812">Transmembrane</keyword>
<dbReference type="VEuPathDB" id="FungiDB:MGL_3749"/>
<dbReference type="RefSeq" id="XP_001729282.1">
    <property type="nucleotide sequence ID" value="XM_001729230.1"/>
</dbReference>
<evidence type="ECO:0000313" key="3">
    <source>
        <dbReference type="Proteomes" id="UP000008837"/>
    </source>
</evidence>
<evidence type="ECO:0000256" key="1">
    <source>
        <dbReference type="SAM" id="Phobius"/>
    </source>
</evidence>
<dbReference type="Pfam" id="PF06522">
    <property type="entry name" value="B12D"/>
    <property type="match status" value="1"/>
</dbReference>
<dbReference type="KEGG" id="mgl:MGL_3749"/>
<gene>
    <name evidence="2" type="ORF">MGL_3749</name>
</gene>
<keyword evidence="3" id="KW-1185">Reference proteome</keyword>
<proteinExistence type="predicted"/>
<comment type="caution">
    <text evidence="2">The sequence shown here is derived from an EMBL/GenBank/DDBJ whole genome shotgun (WGS) entry which is preliminary data.</text>
</comment>
<protein>
    <submittedName>
        <fullName evidence="2">Uncharacterized protein</fullName>
    </submittedName>
</protein>
<sequence>MPVEVYPIVAITGLAVCGASWYLTRLARSPDVIWDKKGEFDKVYKRDRL</sequence>
<feature type="transmembrane region" description="Helical" evidence="1">
    <location>
        <begin position="6"/>
        <end position="24"/>
    </location>
</feature>
<accession>A8QAJ0</accession>
<dbReference type="Proteomes" id="UP000008837">
    <property type="component" value="Unassembled WGS sequence"/>
</dbReference>
<reference evidence="2 3" key="1">
    <citation type="journal article" date="2007" name="Proc. Natl. Acad. Sci. U.S.A.">
        <title>Dandruff-associated Malassezia genomes reveal convergent and divergent virulence traits shared with plant and human fungal pathogens.</title>
        <authorList>
            <person name="Xu J."/>
            <person name="Saunders C.W."/>
            <person name="Hu P."/>
            <person name="Grant R.A."/>
            <person name="Boekhout T."/>
            <person name="Kuramae E.E."/>
            <person name="Kronstad J.W."/>
            <person name="Deangelis Y.M."/>
            <person name="Reeder N.L."/>
            <person name="Johnstone K.R."/>
            <person name="Leland M."/>
            <person name="Fieno A.M."/>
            <person name="Begley W.M."/>
            <person name="Sun Y."/>
            <person name="Lacey M.P."/>
            <person name="Chaudhary T."/>
            <person name="Keough T."/>
            <person name="Chu L."/>
            <person name="Sears R."/>
            <person name="Yuan B."/>
            <person name="Dawson T.L.Jr."/>
        </authorList>
    </citation>
    <scope>NUCLEOTIDE SEQUENCE [LARGE SCALE GENOMIC DNA]</scope>
    <source>
        <strain evidence="3">ATCC MYA-4612 / CBS 7966</strain>
    </source>
</reference>
<dbReference type="AlphaFoldDB" id="A8QAJ0"/>
<organism evidence="2 3">
    <name type="scientific">Malassezia globosa (strain ATCC MYA-4612 / CBS 7966)</name>
    <name type="common">Dandruff-associated fungus</name>
    <dbReference type="NCBI Taxonomy" id="425265"/>
    <lineage>
        <taxon>Eukaryota</taxon>
        <taxon>Fungi</taxon>
        <taxon>Dikarya</taxon>
        <taxon>Basidiomycota</taxon>
        <taxon>Ustilaginomycotina</taxon>
        <taxon>Malasseziomycetes</taxon>
        <taxon>Malasseziales</taxon>
        <taxon>Malasseziaceae</taxon>
        <taxon>Malassezia</taxon>
    </lineage>
</organism>
<dbReference type="GeneID" id="5853588"/>
<name>A8QAJ0_MALGO</name>
<dbReference type="InParanoid" id="A8QAJ0"/>
<dbReference type="STRING" id="425265.A8QAJ0"/>
<keyword evidence="1" id="KW-0472">Membrane</keyword>
<dbReference type="EMBL" id="AAYY01000014">
    <property type="protein sequence ID" value="EDP42068.1"/>
    <property type="molecule type" value="Genomic_DNA"/>
</dbReference>